<dbReference type="Proteomes" id="UP000326170">
    <property type="component" value="Plasmid unnamed1"/>
</dbReference>
<dbReference type="OrthoDB" id="14763at2157"/>
<evidence type="ECO:0000256" key="3">
    <source>
        <dbReference type="ARBA" id="ARBA00023163"/>
    </source>
</evidence>
<evidence type="ECO:0000313" key="6">
    <source>
        <dbReference type="EMBL" id="QFU84440.1"/>
    </source>
</evidence>
<dbReference type="GO" id="GO:0003677">
    <property type="term" value="F:DNA binding"/>
    <property type="evidence" value="ECO:0007669"/>
    <property type="project" value="UniProtKB-KW"/>
</dbReference>
<dbReference type="PROSITE" id="PS51077">
    <property type="entry name" value="HTH_ICLR"/>
    <property type="match status" value="1"/>
</dbReference>
<gene>
    <name evidence="6" type="ORF">GCU68_18070</name>
</gene>
<dbReference type="Gene3D" id="1.10.10.10">
    <property type="entry name" value="Winged helix-like DNA-binding domain superfamily/Winged helix DNA-binding domain"/>
    <property type="match status" value="1"/>
</dbReference>
<organism evidence="6 7">
    <name type="scientific">Natronorubrum aibiense</name>
    <dbReference type="NCBI Taxonomy" id="348826"/>
    <lineage>
        <taxon>Archaea</taxon>
        <taxon>Methanobacteriati</taxon>
        <taxon>Methanobacteriota</taxon>
        <taxon>Stenosarchaea group</taxon>
        <taxon>Halobacteria</taxon>
        <taxon>Halobacteriales</taxon>
        <taxon>Natrialbaceae</taxon>
        <taxon>Natronorubrum</taxon>
    </lineage>
</organism>
<proteinExistence type="predicted"/>
<dbReference type="SUPFAM" id="SSF46785">
    <property type="entry name" value="Winged helix' DNA-binding domain"/>
    <property type="match status" value="1"/>
</dbReference>
<dbReference type="RefSeq" id="WP_152943961.1">
    <property type="nucleotide sequence ID" value="NZ_CP045489.1"/>
</dbReference>
<dbReference type="Gene3D" id="3.30.450.40">
    <property type="match status" value="1"/>
</dbReference>
<keyword evidence="2" id="KW-0238">DNA-binding</keyword>
<reference evidence="6 7" key="1">
    <citation type="journal article" date="2007" name="Int. J. Syst. Evol. Microbiol.">
        <title>Natronorubrum sulfidifaciens sp. nov., an extremely haloalkaliphilic archaeon isolated from Aiding salt lake in Xin-Jiang, China.</title>
        <authorList>
            <person name="Cui H.L."/>
            <person name="Tohty D."/>
            <person name="Liu H.C."/>
            <person name="Liu S.J."/>
            <person name="Oren A."/>
            <person name="Zhou P.J."/>
        </authorList>
    </citation>
    <scope>NUCLEOTIDE SEQUENCE [LARGE SCALE GENOMIC DNA]</scope>
    <source>
        <strain evidence="6 7">7-3</strain>
        <plasmid evidence="6">unnamed1</plasmid>
    </source>
</reference>
<geneLocation type="plasmid" evidence="6 7">
    <name>unnamed1</name>
</geneLocation>
<keyword evidence="7" id="KW-1185">Reference proteome</keyword>
<dbReference type="PANTHER" id="PTHR30136">
    <property type="entry name" value="HELIX-TURN-HELIX TRANSCRIPTIONAL REGULATOR, ICLR FAMILY"/>
    <property type="match status" value="1"/>
</dbReference>
<keyword evidence="3" id="KW-0804">Transcription</keyword>
<dbReference type="EMBL" id="CP045489">
    <property type="protein sequence ID" value="QFU84440.1"/>
    <property type="molecule type" value="Genomic_DNA"/>
</dbReference>
<evidence type="ECO:0000256" key="2">
    <source>
        <dbReference type="ARBA" id="ARBA00023125"/>
    </source>
</evidence>
<dbReference type="InterPro" id="IPR005471">
    <property type="entry name" value="Tscrpt_reg_IclR_N"/>
</dbReference>
<dbReference type="GeneID" id="42302977"/>
<keyword evidence="1" id="KW-0805">Transcription regulation</keyword>
<protein>
    <submittedName>
        <fullName evidence="6">Helix-turn-helix domain-containing protein</fullName>
    </submittedName>
</protein>
<dbReference type="SUPFAM" id="SSF55781">
    <property type="entry name" value="GAF domain-like"/>
    <property type="match status" value="1"/>
</dbReference>
<name>A0A5P9P980_9EURY</name>
<dbReference type="InterPro" id="IPR014757">
    <property type="entry name" value="Tscrpt_reg_IclR_C"/>
</dbReference>
<evidence type="ECO:0000259" key="4">
    <source>
        <dbReference type="PROSITE" id="PS51077"/>
    </source>
</evidence>
<keyword evidence="6" id="KW-0614">Plasmid</keyword>
<evidence type="ECO:0000256" key="1">
    <source>
        <dbReference type="ARBA" id="ARBA00023015"/>
    </source>
</evidence>
<dbReference type="PANTHER" id="PTHR30136:SF35">
    <property type="entry name" value="HTH-TYPE TRANSCRIPTIONAL REGULATOR RV1719"/>
    <property type="match status" value="1"/>
</dbReference>
<dbReference type="InterPro" id="IPR029016">
    <property type="entry name" value="GAF-like_dom_sf"/>
</dbReference>
<dbReference type="InterPro" id="IPR036390">
    <property type="entry name" value="WH_DNA-bd_sf"/>
</dbReference>
<dbReference type="KEGG" id="nas:GCU68_18070"/>
<dbReference type="AlphaFoldDB" id="A0A5P9P980"/>
<accession>A0A5P9P980</accession>
<dbReference type="InterPro" id="IPR036388">
    <property type="entry name" value="WH-like_DNA-bd_sf"/>
</dbReference>
<dbReference type="Pfam" id="PF09339">
    <property type="entry name" value="HTH_IclR"/>
    <property type="match status" value="1"/>
</dbReference>
<dbReference type="PROSITE" id="PS51078">
    <property type="entry name" value="ICLR_ED"/>
    <property type="match status" value="1"/>
</dbReference>
<dbReference type="Pfam" id="PF01614">
    <property type="entry name" value="IclR_C"/>
    <property type="match status" value="1"/>
</dbReference>
<dbReference type="GO" id="GO:0003700">
    <property type="term" value="F:DNA-binding transcription factor activity"/>
    <property type="evidence" value="ECO:0007669"/>
    <property type="project" value="TreeGrafter"/>
</dbReference>
<dbReference type="SMART" id="SM00346">
    <property type="entry name" value="HTH_ICLR"/>
    <property type="match status" value="1"/>
</dbReference>
<evidence type="ECO:0000313" key="7">
    <source>
        <dbReference type="Proteomes" id="UP000326170"/>
    </source>
</evidence>
<dbReference type="GO" id="GO:0045892">
    <property type="term" value="P:negative regulation of DNA-templated transcription"/>
    <property type="evidence" value="ECO:0007669"/>
    <property type="project" value="TreeGrafter"/>
</dbReference>
<evidence type="ECO:0000259" key="5">
    <source>
        <dbReference type="PROSITE" id="PS51078"/>
    </source>
</evidence>
<feature type="domain" description="IclR-ED" evidence="5">
    <location>
        <begin position="68"/>
        <end position="246"/>
    </location>
</feature>
<feature type="domain" description="HTH iclR-type" evidence="4">
    <location>
        <begin position="8"/>
        <end position="67"/>
    </location>
</feature>
<sequence>MTTQTKNIKTAQNIFAILEAIAERNQPTCTELSEDIDLSVSSIYNYLKTLENKGYIVENDGKYQLSLTFLKYGRMIRNSYPVMHAAIEPIDLLAKVINEYLSVFVREKHSAVMIHEANSHFAVETPTRFLGESFHLTRSPQGKVILAHMPDEFRQDILKTDDLDTQRRDELERELEAITNQRLLVDDGQTHENIWAVAAPVKTGSEIHGSLMISTIRHRLDDQQARTELTDLLDRTVQEVEHRLVKYDFDDLYTT</sequence>
<dbReference type="InterPro" id="IPR050707">
    <property type="entry name" value="HTH_MetabolicPath_Reg"/>
</dbReference>